<dbReference type="PANTHER" id="PTHR43537">
    <property type="entry name" value="TRANSCRIPTIONAL REGULATOR, GNTR FAMILY"/>
    <property type="match status" value="1"/>
</dbReference>
<feature type="domain" description="HTH gntR-type" evidence="5">
    <location>
        <begin position="7"/>
        <end position="75"/>
    </location>
</feature>
<dbReference type="Pfam" id="PF07729">
    <property type="entry name" value="FCD"/>
    <property type="match status" value="1"/>
</dbReference>
<dbReference type="InterPro" id="IPR008920">
    <property type="entry name" value="TF_FadR/GntR_C"/>
</dbReference>
<keyword evidence="7" id="KW-1185">Reference proteome</keyword>
<dbReference type="InterPro" id="IPR036388">
    <property type="entry name" value="WH-like_DNA-bd_sf"/>
</dbReference>
<sequence length="227" mass="25957">MKTMKKERLSEMAAKEIKDYIKRNELQKGDKLPPVSELMDTLGIGRSTLREALQLLESRGALHVLNGKGTFVKDMKPFHIQTSIETDNKKQFLLEALEVRKALEGKAVDLAVLHAEETEIQRMEDYLKAYVEAIQKGEREKANAADEGFHQVIYEAADNELLKSIIDSVGDSFHEFWNEPFGVEDIFDQSYPYHETLLQAMKERNSEKAAEAFQQIMDSVRSSIKSF</sequence>
<dbReference type="InterPro" id="IPR000524">
    <property type="entry name" value="Tscrpt_reg_HTH_GntR"/>
</dbReference>
<evidence type="ECO:0000313" key="6">
    <source>
        <dbReference type="EMBL" id="SFP35755.1"/>
    </source>
</evidence>
<accession>A0A1I5PNZ6</accession>
<evidence type="ECO:0000256" key="1">
    <source>
        <dbReference type="ARBA" id="ARBA00023015"/>
    </source>
</evidence>
<evidence type="ECO:0000256" key="3">
    <source>
        <dbReference type="ARBA" id="ARBA00023163"/>
    </source>
</evidence>
<evidence type="ECO:0000256" key="4">
    <source>
        <dbReference type="SAM" id="Coils"/>
    </source>
</evidence>
<dbReference type="GO" id="GO:0003700">
    <property type="term" value="F:DNA-binding transcription factor activity"/>
    <property type="evidence" value="ECO:0007669"/>
    <property type="project" value="InterPro"/>
</dbReference>
<dbReference type="PANTHER" id="PTHR43537:SF5">
    <property type="entry name" value="UXU OPERON TRANSCRIPTIONAL REGULATOR"/>
    <property type="match status" value="1"/>
</dbReference>
<keyword evidence="3" id="KW-0804">Transcription</keyword>
<dbReference type="Gene3D" id="1.10.10.10">
    <property type="entry name" value="Winged helix-like DNA-binding domain superfamily/Winged helix DNA-binding domain"/>
    <property type="match status" value="1"/>
</dbReference>
<dbReference type="InterPro" id="IPR011711">
    <property type="entry name" value="GntR_C"/>
</dbReference>
<dbReference type="SUPFAM" id="SSF48008">
    <property type="entry name" value="GntR ligand-binding domain-like"/>
    <property type="match status" value="1"/>
</dbReference>
<dbReference type="PRINTS" id="PR00035">
    <property type="entry name" value="HTHGNTR"/>
</dbReference>
<dbReference type="STRING" id="1884432.SAMN05518683_104182"/>
<proteinExistence type="predicted"/>
<dbReference type="InterPro" id="IPR036390">
    <property type="entry name" value="WH_DNA-bd_sf"/>
</dbReference>
<keyword evidence="6" id="KW-0670">Pyruvate</keyword>
<dbReference type="Gene3D" id="1.20.120.530">
    <property type="entry name" value="GntR ligand-binding domain-like"/>
    <property type="match status" value="1"/>
</dbReference>
<dbReference type="GO" id="GO:0003677">
    <property type="term" value="F:DNA binding"/>
    <property type="evidence" value="ECO:0007669"/>
    <property type="project" value="UniProtKB-KW"/>
</dbReference>
<dbReference type="SMART" id="SM00895">
    <property type="entry name" value="FCD"/>
    <property type="match status" value="1"/>
</dbReference>
<dbReference type="Proteomes" id="UP000198892">
    <property type="component" value="Unassembled WGS sequence"/>
</dbReference>
<evidence type="ECO:0000259" key="5">
    <source>
        <dbReference type="PROSITE" id="PS50949"/>
    </source>
</evidence>
<protein>
    <submittedName>
        <fullName evidence="6">GntR family transcriptional regulator, transcriptional repressor for pyruvate dehydrogenase complex</fullName>
    </submittedName>
</protein>
<dbReference type="EMBL" id="FOXD01000004">
    <property type="protein sequence ID" value="SFP35755.1"/>
    <property type="molecule type" value="Genomic_DNA"/>
</dbReference>
<feature type="coiled-coil region" evidence="4">
    <location>
        <begin position="120"/>
        <end position="147"/>
    </location>
</feature>
<keyword evidence="4" id="KW-0175">Coiled coil</keyword>
<dbReference type="PROSITE" id="PS50949">
    <property type="entry name" value="HTH_GNTR"/>
    <property type="match status" value="1"/>
</dbReference>
<keyword evidence="1" id="KW-0805">Transcription regulation</keyword>
<dbReference type="AlphaFoldDB" id="A0A1I5PNZ6"/>
<evidence type="ECO:0000256" key="2">
    <source>
        <dbReference type="ARBA" id="ARBA00023125"/>
    </source>
</evidence>
<name>A0A1I5PNZ6_9BACI</name>
<dbReference type="Pfam" id="PF00392">
    <property type="entry name" value="GntR"/>
    <property type="match status" value="1"/>
</dbReference>
<dbReference type="SUPFAM" id="SSF46785">
    <property type="entry name" value="Winged helix' DNA-binding domain"/>
    <property type="match status" value="1"/>
</dbReference>
<dbReference type="CDD" id="cd07377">
    <property type="entry name" value="WHTH_GntR"/>
    <property type="match status" value="1"/>
</dbReference>
<reference evidence="7" key="1">
    <citation type="submission" date="2016-10" db="EMBL/GenBank/DDBJ databases">
        <authorList>
            <person name="Varghese N."/>
            <person name="Submissions S."/>
        </authorList>
    </citation>
    <scope>NUCLEOTIDE SEQUENCE [LARGE SCALE GENOMIC DNA]</scope>
    <source>
        <strain evidence="7">S7</strain>
    </source>
</reference>
<gene>
    <name evidence="6" type="ORF">SAMN05518683_104182</name>
</gene>
<evidence type="ECO:0000313" key="7">
    <source>
        <dbReference type="Proteomes" id="UP000198892"/>
    </source>
</evidence>
<dbReference type="OrthoDB" id="214086at2"/>
<dbReference type="SMART" id="SM00345">
    <property type="entry name" value="HTH_GNTR"/>
    <property type="match status" value="1"/>
</dbReference>
<organism evidence="6 7">
    <name type="scientific">Salibacterium halotolerans</name>
    <dbReference type="NCBI Taxonomy" id="1884432"/>
    <lineage>
        <taxon>Bacteria</taxon>
        <taxon>Bacillati</taxon>
        <taxon>Bacillota</taxon>
        <taxon>Bacilli</taxon>
        <taxon>Bacillales</taxon>
        <taxon>Bacillaceae</taxon>
    </lineage>
</organism>
<keyword evidence="2" id="KW-0238">DNA-binding</keyword>